<comment type="caution">
    <text evidence="1">The sequence shown here is derived from an EMBL/GenBank/DDBJ whole genome shotgun (WGS) entry which is preliminary data.</text>
</comment>
<gene>
    <name evidence="1" type="ORF">F5148DRAFT_815549</name>
</gene>
<keyword evidence="1" id="KW-0808">Transferase</keyword>
<sequence length="276" mass="29740">MGLQPLFLSLVCFIAAAHAGQLAVQSPRLIVTGPDGGQLRSETLPLTKRPDPVTLGPSDTLKLAFQVTEQATDNGVQPHQTFLRFFDPTTGEEGIQPVKTSPSGKAKFELNMAKPPSSLPPSGAAPLHVTLLLGSFVHSPATIDLFDLHVPPSAPPPVHSEEAFYHPRPELSHTFRSEPNPPPRLISAFFALLVLGPWAVLFVLWGAIRPGVPHLFSPSVLSFLLSLGVIEGLLFWYWIELRLGQILLYGAGAATLALLTGKQALAGIAERRTRSH</sequence>
<dbReference type="EMBL" id="JAGFNK010000073">
    <property type="protein sequence ID" value="KAI9509040.1"/>
    <property type="molecule type" value="Genomic_DNA"/>
</dbReference>
<evidence type="ECO:0000313" key="2">
    <source>
        <dbReference type="Proteomes" id="UP001207468"/>
    </source>
</evidence>
<reference evidence="1" key="1">
    <citation type="submission" date="2021-03" db="EMBL/GenBank/DDBJ databases">
        <title>Evolutionary priming and transition to the ectomycorrhizal habit in an iconic lineage of mushroom-forming fungi: is preadaptation a requirement?</title>
        <authorList>
            <consortium name="DOE Joint Genome Institute"/>
            <person name="Looney B.P."/>
            <person name="Miyauchi S."/>
            <person name="Morin E."/>
            <person name="Drula E."/>
            <person name="Courty P.E."/>
            <person name="Chicoki N."/>
            <person name="Fauchery L."/>
            <person name="Kohler A."/>
            <person name="Kuo A."/>
            <person name="LaButti K."/>
            <person name="Pangilinan J."/>
            <person name="Lipzen A."/>
            <person name="Riley R."/>
            <person name="Andreopoulos W."/>
            <person name="He G."/>
            <person name="Johnson J."/>
            <person name="Barry K.W."/>
            <person name="Grigoriev I.V."/>
            <person name="Nagy L."/>
            <person name="Hibbett D."/>
            <person name="Henrissat B."/>
            <person name="Matheny P.B."/>
            <person name="Labbe J."/>
            <person name="Martin A.F."/>
        </authorList>
    </citation>
    <scope>NUCLEOTIDE SEQUENCE</scope>
    <source>
        <strain evidence="1">BPL698</strain>
    </source>
</reference>
<evidence type="ECO:0000313" key="1">
    <source>
        <dbReference type="EMBL" id="KAI9509040.1"/>
    </source>
</evidence>
<protein>
    <submittedName>
        <fullName evidence="1">Oligosaccharyl transferase delta subunit</fullName>
    </submittedName>
</protein>
<organism evidence="1 2">
    <name type="scientific">Russula earlei</name>
    <dbReference type="NCBI Taxonomy" id="71964"/>
    <lineage>
        <taxon>Eukaryota</taxon>
        <taxon>Fungi</taxon>
        <taxon>Dikarya</taxon>
        <taxon>Basidiomycota</taxon>
        <taxon>Agaricomycotina</taxon>
        <taxon>Agaricomycetes</taxon>
        <taxon>Russulales</taxon>
        <taxon>Russulaceae</taxon>
        <taxon>Russula</taxon>
    </lineage>
</organism>
<name>A0ACC0UCI6_9AGAM</name>
<proteinExistence type="predicted"/>
<keyword evidence="2" id="KW-1185">Reference proteome</keyword>
<dbReference type="Proteomes" id="UP001207468">
    <property type="component" value="Unassembled WGS sequence"/>
</dbReference>
<accession>A0ACC0UCI6</accession>